<protein>
    <submittedName>
        <fullName evidence="1">Uncharacterized protein</fullName>
    </submittedName>
</protein>
<reference evidence="1" key="2">
    <citation type="journal article" date="2015" name="Fish Shellfish Immunol.">
        <title>Early steps in the European eel (Anguilla anguilla)-Vibrio vulnificus interaction in the gills: Role of the RtxA13 toxin.</title>
        <authorList>
            <person name="Callol A."/>
            <person name="Pajuelo D."/>
            <person name="Ebbesson L."/>
            <person name="Teles M."/>
            <person name="MacKenzie S."/>
            <person name="Amaro C."/>
        </authorList>
    </citation>
    <scope>NUCLEOTIDE SEQUENCE</scope>
</reference>
<name>A0A0E9T7I8_ANGAN</name>
<evidence type="ECO:0000313" key="1">
    <source>
        <dbReference type="EMBL" id="JAH49367.1"/>
    </source>
</evidence>
<accession>A0A0E9T7I8</accession>
<sequence length="13" mass="1533">MKNKGLWLKTSNL</sequence>
<proteinExistence type="predicted"/>
<reference evidence="1" key="1">
    <citation type="submission" date="2014-11" db="EMBL/GenBank/DDBJ databases">
        <authorList>
            <person name="Amaro Gonzalez C."/>
        </authorList>
    </citation>
    <scope>NUCLEOTIDE SEQUENCE</scope>
</reference>
<organism evidence="1">
    <name type="scientific">Anguilla anguilla</name>
    <name type="common">European freshwater eel</name>
    <name type="synonym">Muraena anguilla</name>
    <dbReference type="NCBI Taxonomy" id="7936"/>
    <lineage>
        <taxon>Eukaryota</taxon>
        <taxon>Metazoa</taxon>
        <taxon>Chordata</taxon>
        <taxon>Craniata</taxon>
        <taxon>Vertebrata</taxon>
        <taxon>Euteleostomi</taxon>
        <taxon>Actinopterygii</taxon>
        <taxon>Neopterygii</taxon>
        <taxon>Teleostei</taxon>
        <taxon>Anguilliformes</taxon>
        <taxon>Anguillidae</taxon>
        <taxon>Anguilla</taxon>
    </lineage>
</organism>
<dbReference type="EMBL" id="GBXM01059210">
    <property type="protein sequence ID" value="JAH49367.1"/>
    <property type="molecule type" value="Transcribed_RNA"/>
</dbReference>